<dbReference type="PRINTS" id="PR01006">
    <property type="entry name" value="FLGHOOKFLIE"/>
</dbReference>
<evidence type="ECO:0000256" key="4">
    <source>
        <dbReference type="ARBA" id="ARBA00023143"/>
    </source>
</evidence>
<dbReference type="GO" id="GO:0003774">
    <property type="term" value="F:cytoskeletal motor activity"/>
    <property type="evidence" value="ECO:0007669"/>
    <property type="project" value="InterPro"/>
</dbReference>
<gene>
    <name evidence="5" type="primary">fliE</name>
    <name evidence="6" type="ORF">C41B8_06942</name>
</gene>
<dbReference type="EMBL" id="APNK01000007">
    <property type="protein sequence ID" value="KEZ78011.1"/>
    <property type="molecule type" value="Genomic_DNA"/>
</dbReference>
<dbReference type="GO" id="GO:0071973">
    <property type="term" value="P:bacterial-type flagellum-dependent cell motility"/>
    <property type="evidence" value="ECO:0007669"/>
    <property type="project" value="InterPro"/>
</dbReference>
<name>A0A084IMS7_SALHC</name>
<comment type="subcellular location">
    <subcellularLocation>
        <location evidence="1 5">Bacterial flagellum basal body</location>
    </subcellularLocation>
</comment>
<evidence type="ECO:0000256" key="5">
    <source>
        <dbReference type="HAMAP-Rule" id="MF_00724"/>
    </source>
</evidence>
<dbReference type="HAMAP" id="MF_00724">
    <property type="entry name" value="FliE"/>
    <property type="match status" value="1"/>
</dbReference>
<evidence type="ECO:0000256" key="3">
    <source>
        <dbReference type="ARBA" id="ARBA00018024"/>
    </source>
</evidence>
<organism evidence="6 7">
    <name type="scientific">Salinisphaera hydrothermalis (strain C41B8)</name>
    <dbReference type="NCBI Taxonomy" id="1304275"/>
    <lineage>
        <taxon>Bacteria</taxon>
        <taxon>Pseudomonadati</taxon>
        <taxon>Pseudomonadota</taxon>
        <taxon>Gammaproteobacteria</taxon>
        <taxon>Salinisphaerales</taxon>
        <taxon>Salinisphaeraceae</taxon>
        <taxon>Salinisphaera</taxon>
    </lineage>
</organism>
<keyword evidence="6" id="KW-0282">Flagellum</keyword>
<proteinExistence type="inferred from homology"/>
<dbReference type="OrthoDB" id="8909229at2"/>
<protein>
    <recommendedName>
        <fullName evidence="3 5">Flagellar hook-basal body complex protein FliE</fullName>
    </recommendedName>
</protein>
<keyword evidence="4 5" id="KW-0975">Bacterial flagellum</keyword>
<dbReference type="GO" id="GO:0009425">
    <property type="term" value="C:bacterial-type flagellum basal body"/>
    <property type="evidence" value="ECO:0007669"/>
    <property type="project" value="UniProtKB-SubCell"/>
</dbReference>
<dbReference type="Pfam" id="PF02049">
    <property type="entry name" value="FliE"/>
    <property type="match status" value="1"/>
</dbReference>
<keyword evidence="6" id="KW-0966">Cell projection</keyword>
<evidence type="ECO:0000256" key="2">
    <source>
        <dbReference type="ARBA" id="ARBA00009272"/>
    </source>
</evidence>
<accession>A0A084IMS7</accession>
<sequence>MSISAGGMGPLLQQMQAAAAQAGDAGNDKAAANTGQPNFADALVHSIDKINALKSDAMDAGKAYESGAPGVSLNNVMVDMAKADVATNMGIQVRNRVVSAYREIMNMQV</sequence>
<reference evidence="6 7" key="1">
    <citation type="submission" date="2013-03" db="EMBL/GenBank/DDBJ databases">
        <title>Salinisphaera hydrothermalis C41B8 Genome Sequencing.</title>
        <authorList>
            <person name="Li C."/>
            <person name="Lai Q."/>
            <person name="Shao Z."/>
        </authorList>
    </citation>
    <scope>NUCLEOTIDE SEQUENCE [LARGE SCALE GENOMIC DNA]</scope>
    <source>
        <strain evidence="6 7">C41B8</strain>
    </source>
</reference>
<dbReference type="AlphaFoldDB" id="A0A084IMS7"/>
<evidence type="ECO:0000313" key="7">
    <source>
        <dbReference type="Proteomes" id="UP000028302"/>
    </source>
</evidence>
<dbReference type="PANTHER" id="PTHR34653:SF1">
    <property type="entry name" value="FLAGELLAR HOOK-BASAL BODY COMPLEX PROTEIN FLIE"/>
    <property type="match status" value="1"/>
</dbReference>
<dbReference type="GO" id="GO:0005198">
    <property type="term" value="F:structural molecule activity"/>
    <property type="evidence" value="ECO:0007669"/>
    <property type="project" value="UniProtKB-UniRule"/>
</dbReference>
<dbReference type="RefSeq" id="WP_037335939.1">
    <property type="nucleotide sequence ID" value="NZ_APNK01000007.1"/>
</dbReference>
<dbReference type="Proteomes" id="UP000028302">
    <property type="component" value="Unassembled WGS sequence"/>
</dbReference>
<comment type="similarity">
    <text evidence="2 5">Belongs to the FliE family.</text>
</comment>
<dbReference type="PANTHER" id="PTHR34653">
    <property type="match status" value="1"/>
</dbReference>
<dbReference type="NCBIfam" id="TIGR00205">
    <property type="entry name" value="fliE"/>
    <property type="match status" value="1"/>
</dbReference>
<keyword evidence="6" id="KW-0969">Cilium</keyword>
<evidence type="ECO:0000313" key="6">
    <source>
        <dbReference type="EMBL" id="KEZ78011.1"/>
    </source>
</evidence>
<evidence type="ECO:0000256" key="1">
    <source>
        <dbReference type="ARBA" id="ARBA00004117"/>
    </source>
</evidence>
<dbReference type="STRING" id="1304275.C41B8_06942"/>
<dbReference type="eggNOG" id="COG1677">
    <property type="taxonomic scope" value="Bacteria"/>
</dbReference>
<dbReference type="InterPro" id="IPR001624">
    <property type="entry name" value="FliE"/>
</dbReference>
<keyword evidence="7" id="KW-1185">Reference proteome</keyword>
<comment type="caution">
    <text evidence="6">The sequence shown here is derived from an EMBL/GenBank/DDBJ whole genome shotgun (WGS) entry which is preliminary data.</text>
</comment>